<comment type="caution">
    <text evidence="4">The sequence shown here is derived from an EMBL/GenBank/DDBJ whole genome shotgun (WGS) entry which is preliminary data.</text>
</comment>
<dbReference type="EMBL" id="JBCNJP010000025">
    <property type="protein sequence ID" value="KAK9056377.1"/>
    <property type="molecule type" value="Genomic_DNA"/>
</dbReference>
<keyword evidence="5" id="KW-1185">Reference proteome</keyword>
<dbReference type="InterPro" id="IPR050231">
    <property type="entry name" value="Iron_ascorbate_oxido_reductase"/>
</dbReference>
<evidence type="ECO:0000313" key="4">
    <source>
        <dbReference type="EMBL" id="KAK9056377.1"/>
    </source>
</evidence>
<sequence length="194" mass="22206">MEPFDPPFLSFYNKLFDNHFIDEPCVKCNEIEALHECEFELPLIDLSRLKEDGLRSEACQREIAEAAQEWGFFEVVNHGVPLELLEEMRCEQVKAFKKPFHQKVNGLHDLDFLAGNYRWGTPSATCLRQLAWSEAFHVPLTDMSTMGGVNTFSTMTKQYAKIVSKLAEKLAEILAEKLGREPGFFKEKCVPTIS</sequence>
<accession>A0AAP0CM66</accession>
<organism evidence="4 5">
    <name type="scientific">Deinandra increscens subsp. villosa</name>
    <dbReference type="NCBI Taxonomy" id="3103831"/>
    <lineage>
        <taxon>Eukaryota</taxon>
        <taxon>Viridiplantae</taxon>
        <taxon>Streptophyta</taxon>
        <taxon>Embryophyta</taxon>
        <taxon>Tracheophyta</taxon>
        <taxon>Spermatophyta</taxon>
        <taxon>Magnoliopsida</taxon>
        <taxon>eudicotyledons</taxon>
        <taxon>Gunneridae</taxon>
        <taxon>Pentapetalae</taxon>
        <taxon>asterids</taxon>
        <taxon>campanulids</taxon>
        <taxon>Asterales</taxon>
        <taxon>Asteraceae</taxon>
        <taxon>Asteroideae</taxon>
        <taxon>Heliantheae alliance</taxon>
        <taxon>Madieae</taxon>
        <taxon>Madiinae</taxon>
        <taxon>Deinandra</taxon>
    </lineage>
</organism>
<evidence type="ECO:0000256" key="2">
    <source>
        <dbReference type="ARBA" id="ARBA00023004"/>
    </source>
</evidence>
<dbReference type="InterPro" id="IPR026992">
    <property type="entry name" value="DIOX_N"/>
</dbReference>
<reference evidence="4 5" key="1">
    <citation type="submission" date="2024-04" db="EMBL/GenBank/DDBJ databases">
        <title>The reference genome of an endangered Asteraceae, Deinandra increscens subsp. villosa, native to the Central Coast of California.</title>
        <authorList>
            <person name="Guilliams M."/>
            <person name="Hasenstab-Lehman K."/>
            <person name="Meyer R."/>
            <person name="Mcevoy S."/>
        </authorList>
    </citation>
    <scope>NUCLEOTIDE SEQUENCE [LARGE SCALE GENOMIC DNA]</scope>
    <source>
        <tissue evidence="4">Leaf</tissue>
    </source>
</reference>
<feature type="domain" description="Non-haem dioxygenase N-terminal" evidence="3">
    <location>
        <begin position="41"/>
        <end position="138"/>
    </location>
</feature>
<gene>
    <name evidence="4" type="ORF">SSX86_027467</name>
</gene>
<dbReference type="GO" id="GO:0046872">
    <property type="term" value="F:metal ion binding"/>
    <property type="evidence" value="ECO:0007669"/>
    <property type="project" value="UniProtKB-KW"/>
</dbReference>
<evidence type="ECO:0000256" key="1">
    <source>
        <dbReference type="ARBA" id="ARBA00022723"/>
    </source>
</evidence>
<evidence type="ECO:0000259" key="3">
    <source>
        <dbReference type="Pfam" id="PF14226"/>
    </source>
</evidence>
<keyword evidence="2" id="KW-0408">Iron</keyword>
<name>A0AAP0CM66_9ASTR</name>
<dbReference type="Gene3D" id="2.60.120.330">
    <property type="entry name" value="B-lactam Antibiotic, Isopenicillin N Synthase, Chain"/>
    <property type="match status" value="1"/>
</dbReference>
<dbReference type="AlphaFoldDB" id="A0AAP0CM66"/>
<dbReference type="PANTHER" id="PTHR47990">
    <property type="entry name" value="2-OXOGLUTARATE (2OG) AND FE(II)-DEPENDENT OXYGENASE SUPERFAMILY PROTEIN-RELATED"/>
    <property type="match status" value="1"/>
</dbReference>
<dbReference type="Pfam" id="PF14226">
    <property type="entry name" value="DIOX_N"/>
    <property type="match status" value="1"/>
</dbReference>
<evidence type="ECO:0000313" key="5">
    <source>
        <dbReference type="Proteomes" id="UP001408789"/>
    </source>
</evidence>
<dbReference type="SUPFAM" id="SSF51197">
    <property type="entry name" value="Clavaminate synthase-like"/>
    <property type="match status" value="1"/>
</dbReference>
<keyword evidence="1" id="KW-0479">Metal-binding</keyword>
<protein>
    <recommendedName>
        <fullName evidence="3">Non-haem dioxygenase N-terminal domain-containing protein</fullName>
    </recommendedName>
</protein>
<proteinExistence type="predicted"/>
<dbReference type="InterPro" id="IPR027443">
    <property type="entry name" value="IPNS-like_sf"/>
</dbReference>
<dbReference type="Proteomes" id="UP001408789">
    <property type="component" value="Unassembled WGS sequence"/>
</dbReference>